<keyword evidence="3" id="KW-1185">Reference proteome</keyword>
<evidence type="ECO:0000256" key="1">
    <source>
        <dbReference type="SAM" id="MobiDB-lite"/>
    </source>
</evidence>
<dbReference type="VEuPathDB" id="FungiDB:BO97DRAFT_452950"/>
<organism evidence="2 3">
    <name type="scientific">Aspergillus homomorphus (strain CBS 101889)</name>
    <dbReference type="NCBI Taxonomy" id="1450537"/>
    <lineage>
        <taxon>Eukaryota</taxon>
        <taxon>Fungi</taxon>
        <taxon>Dikarya</taxon>
        <taxon>Ascomycota</taxon>
        <taxon>Pezizomycotina</taxon>
        <taxon>Eurotiomycetes</taxon>
        <taxon>Eurotiomycetidae</taxon>
        <taxon>Eurotiales</taxon>
        <taxon>Aspergillaceae</taxon>
        <taxon>Aspergillus</taxon>
        <taxon>Aspergillus subgen. Circumdati</taxon>
    </lineage>
</organism>
<feature type="region of interest" description="Disordered" evidence="1">
    <location>
        <begin position="448"/>
        <end position="472"/>
    </location>
</feature>
<dbReference type="Proteomes" id="UP000248961">
    <property type="component" value="Unassembled WGS sequence"/>
</dbReference>
<accession>A0A395IA96</accession>
<proteinExistence type="predicted"/>
<dbReference type="AlphaFoldDB" id="A0A395IA96"/>
<reference evidence="2 3" key="1">
    <citation type="submission" date="2018-02" db="EMBL/GenBank/DDBJ databases">
        <title>The genomes of Aspergillus section Nigri reveals drivers in fungal speciation.</title>
        <authorList>
            <consortium name="DOE Joint Genome Institute"/>
            <person name="Vesth T.C."/>
            <person name="Nybo J."/>
            <person name="Theobald S."/>
            <person name="Brandl J."/>
            <person name="Frisvad J.C."/>
            <person name="Nielsen K.F."/>
            <person name="Lyhne E.K."/>
            <person name="Kogle M.E."/>
            <person name="Kuo A."/>
            <person name="Riley R."/>
            <person name="Clum A."/>
            <person name="Nolan M."/>
            <person name="Lipzen A."/>
            <person name="Salamov A."/>
            <person name="Henrissat B."/>
            <person name="Wiebenga A."/>
            <person name="De vries R.P."/>
            <person name="Grigoriev I.V."/>
            <person name="Mortensen U.H."/>
            <person name="Andersen M.R."/>
            <person name="Baker S.E."/>
        </authorList>
    </citation>
    <scope>NUCLEOTIDE SEQUENCE [LARGE SCALE GENOMIC DNA]</scope>
    <source>
        <strain evidence="2 3">CBS 101889</strain>
    </source>
</reference>
<evidence type="ECO:0000313" key="3">
    <source>
        <dbReference type="Proteomes" id="UP000248961"/>
    </source>
</evidence>
<protein>
    <recommendedName>
        <fullName evidence="4">C2H2-type domain-containing protein</fullName>
    </recommendedName>
</protein>
<name>A0A395IA96_ASPHC</name>
<sequence length="508" mass="58012">MDPPGLAPLAEMAMKCRKELNSLAGKYARTTTSFRIHQIEFREWLAAYHVFEKENVEWSLDYLVRNKLEARCTIYIGLESLLLEIYSAKKQIRDVEAAGLSSEATSSGTTSKEVVKKDAAGPNQDALKAVLAVCQNDMYCVVQLLGSVTEVLARASTYVHSELMTRHPEFVVRDEWEADVSQVFEMLMKHAISVKCQVRNELLHRRLAEMICRRRRALNYHWRYHDHSPMNILRDNLNPPTFWVTMRAAESGQHPAPPTLAPGQERNHVLNDLEPYVCVFIECRAATKTFRNKHEWLYHMEVHHGSTWKCLEAKCRNRTFHTQISFEQHGINAHDYTTSQMSYVCRYSRRPSPAVLRSCPFCGPRAGDPPANDEAYIRNLDAHAAAHRLYDHVAAHLEQFALLALPFIPDAPVFPGRNPEYLRRRRRERQADNDWEWDFSDTLSSPVRGRRDVCPGSSRSSVSTASSDSSCPLTPDGFDLSELVSVVPPYTSIAGYEILFAEELDEDE</sequence>
<dbReference type="EMBL" id="KZ824268">
    <property type="protein sequence ID" value="RAL16956.1"/>
    <property type="molecule type" value="Genomic_DNA"/>
</dbReference>
<dbReference type="PANTHER" id="PTHR35391">
    <property type="entry name" value="C2H2-TYPE DOMAIN-CONTAINING PROTEIN-RELATED"/>
    <property type="match status" value="1"/>
</dbReference>
<feature type="compositionally biased region" description="Low complexity" evidence="1">
    <location>
        <begin position="457"/>
        <end position="470"/>
    </location>
</feature>
<dbReference type="RefSeq" id="XP_025556110.1">
    <property type="nucleotide sequence ID" value="XM_025699051.1"/>
</dbReference>
<dbReference type="GeneID" id="37203340"/>
<evidence type="ECO:0008006" key="4">
    <source>
        <dbReference type="Google" id="ProtNLM"/>
    </source>
</evidence>
<evidence type="ECO:0000313" key="2">
    <source>
        <dbReference type="EMBL" id="RAL16956.1"/>
    </source>
</evidence>
<dbReference type="STRING" id="1450537.A0A395IA96"/>
<gene>
    <name evidence="2" type="ORF">BO97DRAFT_452950</name>
</gene>
<dbReference type="OrthoDB" id="6133115at2759"/>
<dbReference type="PANTHER" id="PTHR35391:SF7">
    <property type="entry name" value="C2H2-TYPE DOMAIN-CONTAINING PROTEIN"/>
    <property type="match status" value="1"/>
</dbReference>